<accession>A0A7W7YBF1</accession>
<dbReference type="Proteomes" id="UP000590740">
    <property type="component" value="Unassembled WGS sequence"/>
</dbReference>
<dbReference type="RefSeq" id="WP_184339671.1">
    <property type="nucleotide sequence ID" value="NZ_JACHIG010000004.1"/>
</dbReference>
<evidence type="ECO:0000313" key="2">
    <source>
        <dbReference type="EMBL" id="MBB5032760.1"/>
    </source>
</evidence>
<feature type="transmembrane region" description="Helical" evidence="1">
    <location>
        <begin position="102"/>
        <end position="123"/>
    </location>
</feature>
<name>A0A7W7YBF1_9BACT</name>
<dbReference type="EMBL" id="JACHIG010000004">
    <property type="protein sequence ID" value="MBB5032760.1"/>
    <property type="molecule type" value="Genomic_DNA"/>
</dbReference>
<feature type="transmembrane region" description="Helical" evidence="1">
    <location>
        <begin position="139"/>
        <end position="156"/>
    </location>
</feature>
<evidence type="ECO:0000313" key="3">
    <source>
        <dbReference type="Proteomes" id="UP000590740"/>
    </source>
</evidence>
<sequence length="879" mass="100888">MNLTLHQFRKEFRWLWPRWVLLLTVLVLDLAVNLEWVVPMRPVEHGSEGAWLVSYEILMRVLLWMVVWWFMLSVPPEESGNDGRGYALTRPLSRVSYRGARLMVWVVLVMLPLMVESVLYLWLSGRPFEEMMLGVAERAWAAGAMTLWVLPLPFLLHGWERHAVIVLVVVSMESWMYSLMRVLFRELHWLYEPPQLTMEYGRTVQAAWLVGLLMPVVVMWHKRRPLGMLARVSVVMLLVMLELGVAASSLFRSAYEKPNEQEQIRKLAAGREVVIPKRDRHFGQGDAKPGGKYLSFEANARLKSMPEEYVPHWRATSIVMTQNGQVLPTPAEPENRWMRLPFYAAGYLCHNYPMAGAFPGSKPEGLLTMGMNPAVTNTLLRLPQPMHLDEAVNANLSLKAEWMRVQRLGEVPLQAGAKYRGAHFEIELLKVMPHDNGRGERTEGCVTVVYRLSARSFEWQNDLLPLFPHACLFSPENRYLWQFTVSSGAEQMRGAGLGWCHMIQQQTFQQVLETGTGVTEANLAEQRLVVLKPEYLGSSEHEMEMKDLKIDDYLVKGGGWPRTEPSTEPGNPRVAFLKQVRSLPRPADDAASAEVARYVAAVYEASHVYEERWHRGNDGELKWPGNDREVWQVLAPFFVRHADVFRAALVHDNADLTQGVLNEAVLQAGIPGVRRSEKTGMAMYEREVPVTGKPGQVRKRVMETLWLVNWRPDDLDVYMAAIRQRSDEPLWPLMDDKPRSTEEVLAGYAKDFDCGDLRWLMRQPDLKIREKAERLTREAYAQLPKVARLERGYERPLHAAVALGMPEALDWLLRAVAMREDDQALGAMMQHHAMFASLNQGRPNLKTLQQFVQDARSHRAKDYHYDAEKMIWELLPERP</sequence>
<organism evidence="2 3">
    <name type="scientific">Prosthecobacter vanneervenii</name>
    <dbReference type="NCBI Taxonomy" id="48466"/>
    <lineage>
        <taxon>Bacteria</taxon>
        <taxon>Pseudomonadati</taxon>
        <taxon>Verrucomicrobiota</taxon>
        <taxon>Verrucomicrobiia</taxon>
        <taxon>Verrucomicrobiales</taxon>
        <taxon>Verrucomicrobiaceae</taxon>
        <taxon>Prosthecobacter</taxon>
    </lineage>
</organism>
<reference evidence="2 3" key="1">
    <citation type="submission" date="2020-08" db="EMBL/GenBank/DDBJ databases">
        <title>Genomic Encyclopedia of Type Strains, Phase IV (KMG-IV): sequencing the most valuable type-strain genomes for metagenomic binning, comparative biology and taxonomic classification.</title>
        <authorList>
            <person name="Goeker M."/>
        </authorList>
    </citation>
    <scope>NUCLEOTIDE SEQUENCE [LARGE SCALE GENOMIC DNA]</scope>
    <source>
        <strain evidence="2 3">DSM 12252</strain>
    </source>
</reference>
<feature type="transmembrane region" description="Helical" evidence="1">
    <location>
        <begin position="20"/>
        <end position="38"/>
    </location>
</feature>
<feature type="transmembrane region" description="Helical" evidence="1">
    <location>
        <begin position="232"/>
        <end position="251"/>
    </location>
</feature>
<keyword evidence="1" id="KW-0472">Membrane</keyword>
<protein>
    <submittedName>
        <fullName evidence="2">Uncharacterized protein</fullName>
    </submittedName>
</protein>
<dbReference type="AlphaFoldDB" id="A0A7W7YBF1"/>
<keyword evidence="1" id="KW-1133">Transmembrane helix</keyword>
<proteinExistence type="predicted"/>
<feature type="transmembrane region" description="Helical" evidence="1">
    <location>
        <begin position="163"/>
        <end position="184"/>
    </location>
</feature>
<evidence type="ECO:0000256" key="1">
    <source>
        <dbReference type="SAM" id="Phobius"/>
    </source>
</evidence>
<feature type="transmembrane region" description="Helical" evidence="1">
    <location>
        <begin position="204"/>
        <end position="220"/>
    </location>
</feature>
<keyword evidence="3" id="KW-1185">Reference proteome</keyword>
<gene>
    <name evidence="2" type="ORF">HNQ65_002342</name>
</gene>
<keyword evidence="1" id="KW-0812">Transmembrane</keyword>
<comment type="caution">
    <text evidence="2">The sequence shown here is derived from an EMBL/GenBank/DDBJ whole genome shotgun (WGS) entry which is preliminary data.</text>
</comment>